<name>A0A916SG89_9MICO</name>
<accession>A0A916SG89</accession>
<dbReference type="Proteomes" id="UP000606922">
    <property type="component" value="Unassembled WGS sequence"/>
</dbReference>
<organism evidence="2 3">
    <name type="scientific">Conyzicola nivalis</name>
    <dbReference type="NCBI Taxonomy" id="1477021"/>
    <lineage>
        <taxon>Bacteria</taxon>
        <taxon>Bacillati</taxon>
        <taxon>Actinomycetota</taxon>
        <taxon>Actinomycetes</taxon>
        <taxon>Micrococcales</taxon>
        <taxon>Microbacteriaceae</taxon>
        <taxon>Conyzicola</taxon>
    </lineage>
</organism>
<evidence type="ECO:0000256" key="1">
    <source>
        <dbReference type="ARBA" id="ARBA00010552"/>
    </source>
</evidence>
<dbReference type="PANTHER" id="PTHR11803">
    <property type="entry name" value="2-IMINOBUTANOATE/2-IMINOPROPANOATE DEAMINASE RIDA"/>
    <property type="match status" value="1"/>
</dbReference>
<dbReference type="SUPFAM" id="SSF55298">
    <property type="entry name" value="YjgF-like"/>
    <property type="match status" value="1"/>
</dbReference>
<evidence type="ECO:0000313" key="3">
    <source>
        <dbReference type="Proteomes" id="UP000606922"/>
    </source>
</evidence>
<comment type="similarity">
    <text evidence="1">Belongs to the RutC family.</text>
</comment>
<proteinExistence type="inferred from homology"/>
<dbReference type="Gene3D" id="3.30.1330.40">
    <property type="entry name" value="RutC-like"/>
    <property type="match status" value="1"/>
</dbReference>
<keyword evidence="3" id="KW-1185">Reference proteome</keyword>
<gene>
    <name evidence="2" type="ORF">GCM10010979_06640</name>
</gene>
<evidence type="ECO:0000313" key="2">
    <source>
        <dbReference type="EMBL" id="GGA94831.1"/>
    </source>
</evidence>
<reference evidence="2" key="1">
    <citation type="journal article" date="2014" name="Int. J. Syst. Evol. Microbiol.">
        <title>Complete genome sequence of Corynebacterium casei LMG S-19264T (=DSM 44701T), isolated from a smear-ripened cheese.</title>
        <authorList>
            <consortium name="US DOE Joint Genome Institute (JGI-PGF)"/>
            <person name="Walter F."/>
            <person name="Albersmeier A."/>
            <person name="Kalinowski J."/>
            <person name="Ruckert C."/>
        </authorList>
    </citation>
    <scope>NUCLEOTIDE SEQUENCE</scope>
    <source>
        <strain evidence="2">CGMCC 1.12813</strain>
    </source>
</reference>
<dbReference type="InterPro" id="IPR035959">
    <property type="entry name" value="RutC-like_sf"/>
</dbReference>
<dbReference type="GO" id="GO:0019239">
    <property type="term" value="F:deaminase activity"/>
    <property type="evidence" value="ECO:0007669"/>
    <property type="project" value="TreeGrafter"/>
</dbReference>
<dbReference type="Pfam" id="PF01042">
    <property type="entry name" value="Ribonuc_L-PSP"/>
    <property type="match status" value="1"/>
</dbReference>
<dbReference type="AlphaFoldDB" id="A0A916SG89"/>
<dbReference type="PANTHER" id="PTHR11803:SF58">
    <property type="entry name" value="PROTEIN HMF1-RELATED"/>
    <property type="match status" value="1"/>
</dbReference>
<dbReference type="EMBL" id="BMGB01000001">
    <property type="protein sequence ID" value="GGA94831.1"/>
    <property type="molecule type" value="Genomic_DNA"/>
</dbReference>
<dbReference type="GO" id="GO:0005829">
    <property type="term" value="C:cytosol"/>
    <property type="evidence" value="ECO:0007669"/>
    <property type="project" value="TreeGrafter"/>
</dbReference>
<protein>
    <submittedName>
        <fullName evidence="2">Reactive intermediate/imine deaminase</fullName>
    </submittedName>
</protein>
<comment type="caution">
    <text evidence="2">The sequence shown here is derived from an EMBL/GenBank/DDBJ whole genome shotgun (WGS) entry which is preliminary data.</text>
</comment>
<dbReference type="InterPro" id="IPR006175">
    <property type="entry name" value="YjgF/YER057c/UK114"/>
</dbReference>
<reference evidence="2" key="2">
    <citation type="submission" date="2020-09" db="EMBL/GenBank/DDBJ databases">
        <authorList>
            <person name="Sun Q."/>
            <person name="Zhou Y."/>
        </authorList>
    </citation>
    <scope>NUCLEOTIDE SEQUENCE</scope>
    <source>
        <strain evidence="2">CGMCC 1.12813</strain>
    </source>
</reference>
<sequence length="117" mass="12112">MGTADTRPYVPAVIADGTFVFVSGQIPTRDGEIVKGPIGEQTRAVLDNIASILDSAGASLDDVVRCGVFLGDLRDLSDFNTVYVGAFGSRVPARTAVGAVLPGYGVEIDCIAVIPRG</sequence>
<dbReference type="CDD" id="cd00448">
    <property type="entry name" value="YjgF_YER057c_UK114_family"/>
    <property type="match status" value="1"/>
</dbReference>